<evidence type="ECO:0000313" key="3">
    <source>
        <dbReference type="Proteomes" id="UP001497457"/>
    </source>
</evidence>
<dbReference type="AlphaFoldDB" id="A0ABC9B9Z7"/>
<dbReference type="PANTHER" id="PTHR33074:SF124">
    <property type="entry name" value="DUF1618 DOMAIN-CONTAINING PROTEIN"/>
    <property type="match status" value="1"/>
</dbReference>
<sequence length="563" mass="61515">MHESVILPILREKVETQPALVAAAAPPMATEATAPHPPSASSPASTTAYPLWVLFEHCGEAMAAGSQTSADATTLATARSSGGHLVGVSLRLVAPPAPSSICVYFPDSADRAGSTVIAAHGDSVLIYIWFREGYHKNTDDYFVYNAGAAAAQPPRPPSLFLLPPYYLTKEEMEKMHDCSRVPVQRRLQTEVTGLLRRGEDEIIVAELKIATAGNATARHMEAELLLLRSGLWSIVRPAPVIHGHSQSLLSSWTTHTVLPVGDRQLCWVDVRHGILFCSVFDESPVLQHVPLPKEAEEMEPLFGQGSSRNVCISSDGSTVKFVGVFPRCCCGRTGSTHCQRSHHAYTVNTWTLRMDSMVWVMDGMVDATELWALNAYEGLPRVPLACPIASLADPHTICFLACECFYVRNGGDTTGWLILVDIRKKAIKSVSRHSDGQFLTGMEQLLPSRVSCYLDSNPSSSNHASSSEEGHIEQIPLSPMVVVDDGSSALCSWKSSPKSSTMQLSKVLAAFEEIQSYGFDPDDMLKAYNILSQHNGRRFRSLLGLPNNLRTDWLLMEVKATEN</sequence>
<dbReference type="InterPro" id="IPR011676">
    <property type="entry name" value="DUF1618"/>
</dbReference>
<dbReference type="Pfam" id="PF07762">
    <property type="entry name" value="DUF1618"/>
    <property type="match status" value="1"/>
</dbReference>
<gene>
    <name evidence="2" type="ORF">URODEC1_LOCUS62151</name>
</gene>
<accession>A0ABC9B9Z7</accession>
<evidence type="ECO:0000313" key="2">
    <source>
        <dbReference type="EMBL" id="CAL4994956.1"/>
    </source>
</evidence>
<dbReference type="Proteomes" id="UP001497457">
    <property type="component" value="Chromosome 24b"/>
</dbReference>
<keyword evidence="3" id="KW-1185">Reference proteome</keyword>
<reference evidence="2" key="1">
    <citation type="submission" date="2024-10" db="EMBL/GenBank/DDBJ databases">
        <authorList>
            <person name="Ryan C."/>
        </authorList>
    </citation>
    <scope>NUCLEOTIDE SEQUENCE [LARGE SCALE GENOMIC DNA]</scope>
</reference>
<feature type="domain" description="DUF1618" evidence="1">
    <location>
        <begin position="267"/>
        <end position="398"/>
    </location>
</feature>
<proteinExistence type="predicted"/>
<dbReference type="PANTHER" id="PTHR33074">
    <property type="entry name" value="EXPRESSED PROTEIN-RELATED"/>
    <property type="match status" value="1"/>
</dbReference>
<protein>
    <recommendedName>
        <fullName evidence="1">DUF1618 domain-containing protein</fullName>
    </recommendedName>
</protein>
<dbReference type="EMBL" id="OZ075134">
    <property type="protein sequence ID" value="CAL4994956.1"/>
    <property type="molecule type" value="Genomic_DNA"/>
</dbReference>
<organism evidence="2 3">
    <name type="scientific">Urochloa decumbens</name>
    <dbReference type="NCBI Taxonomy" id="240449"/>
    <lineage>
        <taxon>Eukaryota</taxon>
        <taxon>Viridiplantae</taxon>
        <taxon>Streptophyta</taxon>
        <taxon>Embryophyta</taxon>
        <taxon>Tracheophyta</taxon>
        <taxon>Spermatophyta</taxon>
        <taxon>Magnoliopsida</taxon>
        <taxon>Liliopsida</taxon>
        <taxon>Poales</taxon>
        <taxon>Poaceae</taxon>
        <taxon>PACMAD clade</taxon>
        <taxon>Panicoideae</taxon>
        <taxon>Panicodae</taxon>
        <taxon>Paniceae</taxon>
        <taxon>Melinidinae</taxon>
        <taxon>Urochloa</taxon>
    </lineage>
</organism>
<name>A0ABC9B9Z7_9POAL</name>
<evidence type="ECO:0000259" key="1">
    <source>
        <dbReference type="Pfam" id="PF07762"/>
    </source>
</evidence>